<dbReference type="InterPro" id="IPR036280">
    <property type="entry name" value="Multihaem_cyt_sf"/>
</dbReference>
<proteinExistence type="predicted"/>
<dbReference type="KEGG" id="dsa:Desal_1382"/>
<protein>
    <submittedName>
        <fullName evidence="3">Uncharacterized protein</fullName>
    </submittedName>
</protein>
<dbReference type="OrthoDB" id="5451788at2"/>
<sequence length="216" mass="23994">MQRFALYMALIIAGLSLSQPCAAQEELAGADRYKLREASTGYYQQYEVKPGRGSPFRQWNSPSGVISTGGRGSDASYQADAHALVKNYAHQSCENCHKVEARNNRHTTRNNISCRQCHGSDPIAGVNYYYSPLNPIRRHAYVCAKCHEGASASFAMFVVHEPSPIMAGTAESFPALFWAVWIMLAIAVGTFAIFLPHTGLWMLRELFTRKRKGGDK</sequence>
<feature type="signal peptide" evidence="2">
    <location>
        <begin position="1"/>
        <end position="23"/>
    </location>
</feature>
<keyword evidence="2" id="KW-0732">Signal</keyword>
<dbReference type="EMBL" id="CP001649">
    <property type="protein sequence ID" value="ACS79444.1"/>
    <property type="molecule type" value="Genomic_DNA"/>
</dbReference>
<keyword evidence="1" id="KW-0812">Transmembrane</keyword>
<dbReference type="Gene3D" id="1.10.1130.10">
    <property type="entry name" value="Flavocytochrome C3, Chain A"/>
    <property type="match status" value="1"/>
</dbReference>
<feature type="chain" id="PRO_5002961210" evidence="2">
    <location>
        <begin position="24"/>
        <end position="216"/>
    </location>
</feature>
<organism evidence="3 4">
    <name type="scientific">Maridesulfovibrio salexigens (strain ATCC 14822 / DSM 2638 / NCIMB 8403 / VKM B-1763)</name>
    <name type="common">Desulfovibrio salexigens</name>
    <dbReference type="NCBI Taxonomy" id="526222"/>
    <lineage>
        <taxon>Bacteria</taxon>
        <taxon>Pseudomonadati</taxon>
        <taxon>Thermodesulfobacteriota</taxon>
        <taxon>Desulfovibrionia</taxon>
        <taxon>Desulfovibrionales</taxon>
        <taxon>Desulfovibrionaceae</taxon>
        <taxon>Maridesulfovibrio</taxon>
    </lineage>
</organism>
<dbReference type="eggNOG" id="COG2864">
    <property type="taxonomic scope" value="Bacteria"/>
</dbReference>
<keyword evidence="1" id="KW-0472">Membrane</keyword>
<dbReference type="Proteomes" id="UP000002601">
    <property type="component" value="Chromosome"/>
</dbReference>
<keyword evidence="1" id="KW-1133">Transmembrane helix</keyword>
<dbReference type="STRING" id="526222.Desal_1382"/>
<dbReference type="HOGENOM" id="CLU_1254250_0_0_7"/>
<evidence type="ECO:0000313" key="3">
    <source>
        <dbReference type="EMBL" id="ACS79444.1"/>
    </source>
</evidence>
<reference evidence="3 4" key="1">
    <citation type="submission" date="2009-06" db="EMBL/GenBank/DDBJ databases">
        <title>Complete sequence of Desulfovibrio salexigens DSM 2638.</title>
        <authorList>
            <consortium name="US DOE Joint Genome Institute"/>
            <person name="Lucas S."/>
            <person name="Copeland A."/>
            <person name="Lapidus A."/>
            <person name="Glavina del Rio T."/>
            <person name="Tice H."/>
            <person name="Bruce D."/>
            <person name="Goodwin L."/>
            <person name="Pitluck S."/>
            <person name="Munk A.C."/>
            <person name="Brettin T."/>
            <person name="Detter J.C."/>
            <person name="Han C."/>
            <person name="Tapia R."/>
            <person name="Larimer F."/>
            <person name="Land M."/>
            <person name="Hauser L."/>
            <person name="Kyrpides N."/>
            <person name="Anderson I."/>
            <person name="Wall J.D."/>
            <person name="Arkin A.P."/>
            <person name="Dehal P."/>
            <person name="Chivian D."/>
            <person name="Giles B."/>
            <person name="Hazen T.C."/>
        </authorList>
    </citation>
    <scope>NUCLEOTIDE SEQUENCE [LARGE SCALE GENOMIC DNA]</scope>
    <source>
        <strain evidence="4">ATCC 14822 / DSM 2638 / NCIMB 8403 / VKM B-1763</strain>
    </source>
</reference>
<dbReference type="CDD" id="cd08168">
    <property type="entry name" value="Cytochrom_C3"/>
    <property type="match status" value="1"/>
</dbReference>
<accession>C6BRK4</accession>
<dbReference type="SUPFAM" id="SSF48695">
    <property type="entry name" value="Multiheme cytochromes"/>
    <property type="match status" value="1"/>
</dbReference>
<evidence type="ECO:0000256" key="1">
    <source>
        <dbReference type="SAM" id="Phobius"/>
    </source>
</evidence>
<name>C6BRK4_MARSD</name>
<keyword evidence="4" id="KW-1185">Reference proteome</keyword>
<dbReference type="RefSeq" id="WP_015851262.1">
    <property type="nucleotide sequence ID" value="NC_012881.1"/>
</dbReference>
<evidence type="ECO:0000313" key="4">
    <source>
        <dbReference type="Proteomes" id="UP000002601"/>
    </source>
</evidence>
<gene>
    <name evidence="3" type="ordered locus">Desal_1382</name>
</gene>
<evidence type="ECO:0000256" key="2">
    <source>
        <dbReference type="SAM" id="SignalP"/>
    </source>
</evidence>
<feature type="transmembrane region" description="Helical" evidence="1">
    <location>
        <begin position="175"/>
        <end position="203"/>
    </location>
</feature>
<dbReference type="AlphaFoldDB" id="C6BRK4"/>